<organism evidence="2 3">
    <name type="scientific">Laccaria amethystina LaAM-08-1</name>
    <dbReference type="NCBI Taxonomy" id="1095629"/>
    <lineage>
        <taxon>Eukaryota</taxon>
        <taxon>Fungi</taxon>
        <taxon>Dikarya</taxon>
        <taxon>Basidiomycota</taxon>
        <taxon>Agaricomycotina</taxon>
        <taxon>Agaricomycetes</taxon>
        <taxon>Agaricomycetidae</taxon>
        <taxon>Agaricales</taxon>
        <taxon>Agaricineae</taxon>
        <taxon>Hydnangiaceae</taxon>
        <taxon>Laccaria</taxon>
    </lineage>
</organism>
<evidence type="ECO:0000313" key="2">
    <source>
        <dbReference type="EMBL" id="KIK09692.1"/>
    </source>
</evidence>
<feature type="region of interest" description="Disordered" evidence="1">
    <location>
        <begin position="17"/>
        <end position="40"/>
    </location>
</feature>
<reference evidence="2 3" key="1">
    <citation type="submission" date="2014-04" db="EMBL/GenBank/DDBJ databases">
        <authorList>
            <consortium name="DOE Joint Genome Institute"/>
            <person name="Kuo A."/>
            <person name="Kohler A."/>
            <person name="Nagy L.G."/>
            <person name="Floudas D."/>
            <person name="Copeland A."/>
            <person name="Barry K.W."/>
            <person name="Cichocki N."/>
            <person name="Veneault-Fourrey C."/>
            <person name="LaButti K."/>
            <person name="Lindquist E.A."/>
            <person name="Lipzen A."/>
            <person name="Lundell T."/>
            <person name="Morin E."/>
            <person name="Murat C."/>
            <person name="Sun H."/>
            <person name="Tunlid A."/>
            <person name="Henrissat B."/>
            <person name="Grigoriev I.V."/>
            <person name="Hibbett D.S."/>
            <person name="Martin F."/>
            <person name="Nordberg H.P."/>
            <person name="Cantor M.N."/>
            <person name="Hua S.X."/>
        </authorList>
    </citation>
    <scope>NUCLEOTIDE SEQUENCE [LARGE SCALE GENOMIC DNA]</scope>
    <source>
        <strain evidence="2 3">LaAM-08-1</strain>
    </source>
</reference>
<dbReference type="AlphaFoldDB" id="A0A0C9YH44"/>
<evidence type="ECO:0000313" key="3">
    <source>
        <dbReference type="Proteomes" id="UP000054477"/>
    </source>
</evidence>
<feature type="compositionally biased region" description="Basic residues" evidence="1">
    <location>
        <begin position="27"/>
        <end position="36"/>
    </location>
</feature>
<name>A0A0C9YH44_9AGAR</name>
<proteinExistence type="predicted"/>
<gene>
    <name evidence="2" type="ORF">K443DRAFT_671020</name>
</gene>
<dbReference type="EMBL" id="KN838537">
    <property type="protein sequence ID" value="KIK09692.1"/>
    <property type="molecule type" value="Genomic_DNA"/>
</dbReference>
<keyword evidence="3" id="KW-1185">Reference proteome</keyword>
<sequence length="99" mass="11241">MPSATTFLRLFRLLDSTSTTLPPSTRPRQHPLKRLSHSSQQRLMMKTNPLFTSHSAFIPPVPPSLFNLQQPFQTTKLTLNDTPSPPPRNTRCHALNVPR</sequence>
<dbReference type="Proteomes" id="UP000054477">
    <property type="component" value="Unassembled WGS sequence"/>
</dbReference>
<protein>
    <submittedName>
        <fullName evidence="2">Uncharacterized protein</fullName>
    </submittedName>
</protein>
<dbReference type="HOGENOM" id="CLU_2320761_0_0_1"/>
<accession>A0A0C9YH44</accession>
<evidence type="ECO:0000256" key="1">
    <source>
        <dbReference type="SAM" id="MobiDB-lite"/>
    </source>
</evidence>
<reference evidence="3" key="2">
    <citation type="submission" date="2015-01" db="EMBL/GenBank/DDBJ databases">
        <title>Evolutionary Origins and Diversification of the Mycorrhizal Mutualists.</title>
        <authorList>
            <consortium name="DOE Joint Genome Institute"/>
            <consortium name="Mycorrhizal Genomics Consortium"/>
            <person name="Kohler A."/>
            <person name="Kuo A."/>
            <person name="Nagy L.G."/>
            <person name="Floudas D."/>
            <person name="Copeland A."/>
            <person name="Barry K.W."/>
            <person name="Cichocki N."/>
            <person name="Veneault-Fourrey C."/>
            <person name="LaButti K."/>
            <person name="Lindquist E.A."/>
            <person name="Lipzen A."/>
            <person name="Lundell T."/>
            <person name="Morin E."/>
            <person name="Murat C."/>
            <person name="Riley R."/>
            <person name="Ohm R."/>
            <person name="Sun H."/>
            <person name="Tunlid A."/>
            <person name="Henrissat B."/>
            <person name="Grigoriev I.V."/>
            <person name="Hibbett D.S."/>
            <person name="Martin F."/>
        </authorList>
    </citation>
    <scope>NUCLEOTIDE SEQUENCE [LARGE SCALE GENOMIC DNA]</scope>
    <source>
        <strain evidence="3">LaAM-08-1</strain>
    </source>
</reference>
<feature type="region of interest" description="Disordered" evidence="1">
    <location>
        <begin position="77"/>
        <end position="99"/>
    </location>
</feature>